<name>A0A935K622_9RHOO</name>
<organism evidence="1 2">
    <name type="scientific">Candidatus Dechloromonas phosphorivorans</name>
    <dbReference type="NCBI Taxonomy" id="2899244"/>
    <lineage>
        <taxon>Bacteria</taxon>
        <taxon>Pseudomonadati</taxon>
        <taxon>Pseudomonadota</taxon>
        <taxon>Betaproteobacteria</taxon>
        <taxon>Rhodocyclales</taxon>
        <taxon>Azonexaceae</taxon>
        <taxon>Dechloromonas</taxon>
    </lineage>
</organism>
<reference evidence="1 2" key="1">
    <citation type="submission" date="2020-10" db="EMBL/GenBank/DDBJ databases">
        <title>Connecting structure to function with the recovery of over 1000 high-quality activated sludge metagenome-assembled genomes encoding full-length rRNA genes using long-read sequencing.</title>
        <authorList>
            <person name="Singleton C.M."/>
            <person name="Petriglieri F."/>
            <person name="Kristensen J.M."/>
            <person name="Kirkegaard R.H."/>
            <person name="Michaelsen T.Y."/>
            <person name="Andersen M.H."/>
            <person name="Karst S.M."/>
            <person name="Dueholm M.S."/>
            <person name="Nielsen P.H."/>
            <person name="Albertsen M."/>
        </authorList>
    </citation>
    <scope>NUCLEOTIDE SEQUENCE [LARGE SCALE GENOMIC DNA]</scope>
    <source>
        <strain evidence="1">EsbW_18-Q3-R4-48_BATAC.463</strain>
    </source>
</reference>
<comment type="caution">
    <text evidence="1">The sequence shown here is derived from an EMBL/GenBank/DDBJ whole genome shotgun (WGS) entry which is preliminary data.</text>
</comment>
<dbReference type="AlphaFoldDB" id="A0A935K622"/>
<dbReference type="EMBL" id="JADJMS010000047">
    <property type="protein sequence ID" value="MBK7416998.1"/>
    <property type="molecule type" value="Genomic_DNA"/>
</dbReference>
<accession>A0A935K622</accession>
<dbReference type="Proteomes" id="UP000739411">
    <property type="component" value="Unassembled WGS sequence"/>
</dbReference>
<gene>
    <name evidence="1" type="ORF">IPJ38_19745</name>
</gene>
<proteinExistence type="predicted"/>
<sequence>MVGIPLGQPGYHLVEIESQLLGNALLATPADVCTRCGAGPNLAVHLESRQGKCLGLGNRAGHRQAGCRRRVRVSSAATAKRLWQGKTDSLGRAPVDKMLNAPTVKPAAISSLPAPASMAISVSPVPTGTEGHRTLALWR</sequence>
<protein>
    <submittedName>
        <fullName evidence="1">Uncharacterized protein</fullName>
    </submittedName>
</protein>
<evidence type="ECO:0000313" key="1">
    <source>
        <dbReference type="EMBL" id="MBK7416998.1"/>
    </source>
</evidence>
<evidence type="ECO:0000313" key="2">
    <source>
        <dbReference type="Proteomes" id="UP000739411"/>
    </source>
</evidence>